<feature type="non-terminal residue" evidence="1">
    <location>
        <position position="74"/>
    </location>
</feature>
<keyword evidence="2" id="KW-1185">Reference proteome</keyword>
<evidence type="ECO:0000313" key="2">
    <source>
        <dbReference type="Proteomes" id="UP001341840"/>
    </source>
</evidence>
<comment type="caution">
    <text evidence="1">The sequence shown here is derived from an EMBL/GenBank/DDBJ whole genome shotgun (WGS) entry which is preliminary data.</text>
</comment>
<protein>
    <submittedName>
        <fullName evidence="1">Uncharacterized protein</fullName>
    </submittedName>
</protein>
<organism evidence="1 2">
    <name type="scientific">Stylosanthes scabra</name>
    <dbReference type="NCBI Taxonomy" id="79078"/>
    <lineage>
        <taxon>Eukaryota</taxon>
        <taxon>Viridiplantae</taxon>
        <taxon>Streptophyta</taxon>
        <taxon>Embryophyta</taxon>
        <taxon>Tracheophyta</taxon>
        <taxon>Spermatophyta</taxon>
        <taxon>Magnoliopsida</taxon>
        <taxon>eudicotyledons</taxon>
        <taxon>Gunneridae</taxon>
        <taxon>Pentapetalae</taxon>
        <taxon>rosids</taxon>
        <taxon>fabids</taxon>
        <taxon>Fabales</taxon>
        <taxon>Fabaceae</taxon>
        <taxon>Papilionoideae</taxon>
        <taxon>50 kb inversion clade</taxon>
        <taxon>dalbergioids sensu lato</taxon>
        <taxon>Dalbergieae</taxon>
        <taxon>Pterocarpus clade</taxon>
        <taxon>Stylosanthes</taxon>
    </lineage>
</organism>
<evidence type="ECO:0000313" key="1">
    <source>
        <dbReference type="EMBL" id="MED6154064.1"/>
    </source>
</evidence>
<gene>
    <name evidence="1" type="ORF">PIB30_108335</name>
</gene>
<dbReference type="Proteomes" id="UP001341840">
    <property type="component" value="Unassembled WGS sequence"/>
</dbReference>
<sequence length="74" mass="8459">MSRLSLGLLHGFKRDPQPSPTHATFGLPHMVSQTWLLLTLRLGHFLACHAKTWLKRDVLPTQMRSTNLHPRLGH</sequence>
<proteinExistence type="predicted"/>
<dbReference type="EMBL" id="JASCZI010095628">
    <property type="protein sequence ID" value="MED6154064.1"/>
    <property type="molecule type" value="Genomic_DNA"/>
</dbReference>
<reference evidence="1 2" key="1">
    <citation type="journal article" date="2023" name="Plants (Basel)">
        <title>Bridging the Gap: Combining Genomics and Transcriptomics Approaches to Understand Stylosanthes scabra, an Orphan Legume from the Brazilian Caatinga.</title>
        <authorList>
            <person name="Ferreira-Neto J.R.C."/>
            <person name="da Silva M.D."/>
            <person name="Binneck E."/>
            <person name="de Melo N.F."/>
            <person name="da Silva R.H."/>
            <person name="de Melo A.L.T.M."/>
            <person name="Pandolfi V."/>
            <person name="Bustamante F.O."/>
            <person name="Brasileiro-Vidal A.C."/>
            <person name="Benko-Iseppon A.M."/>
        </authorList>
    </citation>
    <scope>NUCLEOTIDE SEQUENCE [LARGE SCALE GENOMIC DNA]</scope>
    <source>
        <tissue evidence="1">Leaves</tissue>
    </source>
</reference>
<name>A0ABU6TZV8_9FABA</name>
<accession>A0ABU6TZV8</accession>